<feature type="transmembrane region" description="Helical" evidence="1">
    <location>
        <begin position="66"/>
        <end position="86"/>
    </location>
</feature>
<evidence type="ECO:0000313" key="2">
    <source>
        <dbReference type="EMBL" id="MFC5269508.1"/>
    </source>
</evidence>
<comment type="caution">
    <text evidence="2">The sequence shown here is derived from an EMBL/GenBank/DDBJ whole genome shotgun (WGS) entry which is preliminary data.</text>
</comment>
<gene>
    <name evidence="2" type="ORF">ACFPIB_02725</name>
</gene>
<sequence>MKFTSGLKFFFFAGLLLTLTGALFTVQQFAGASVFIFSGIAFSVIFILQALSEINTSEKLSVSEKIMWSTGILMTSGLAGLLYVTSLRPKLVRVRS</sequence>
<dbReference type="RefSeq" id="WP_378015884.1">
    <property type="nucleotide sequence ID" value="NZ_JBHSKT010000001.1"/>
</dbReference>
<dbReference type="Proteomes" id="UP001596161">
    <property type="component" value="Unassembled WGS sequence"/>
</dbReference>
<keyword evidence="1" id="KW-1133">Transmembrane helix</keyword>
<proteinExistence type="predicted"/>
<keyword evidence="1" id="KW-0472">Membrane</keyword>
<dbReference type="EMBL" id="JBHSKT010000001">
    <property type="protein sequence ID" value="MFC5269508.1"/>
    <property type="molecule type" value="Genomic_DNA"/>
</dbReference>
<name>A0ABW0E8N0_9BACT</name>
<evidence type="ECO:0000256" key="1">
    <source>
        <dbReference type="SAM" id="Phobius"/>
    </source>
</evidence>
<protein>
    <submittedName>
        <fullName evidence="2">Uncharacterized protein</fullName>
    </submittedName>
</protein>
<keyword evidence="3" id="KW-1185">Reference proteome</keyword>
<organism evidence="2 3">
    <name type="scientific">Adhaeribacter terreus</name>
    <dbReference type="NCBI Taxonomy" id="529703"/>
    <lineage>
        <taxon>Bacteria</taxon>
        <taxon>Pseudomonadati</taxon>
        <taxon>Bacteroidota</taxon>
        <taxon>Cytophagia</taxon>
        <taxon>Cytophagales</taxon>
        <taxon>Hymenobacteraceae</taxon>
        <taxon>Adhaeribacter</taxon>
    </lineage>
</organism>
<evidence type="ECO:0000313" key="3">
    <source>
        <dbReference type="Proteomes" id="UP001596161"/>
    </source>
</evidence>
<keyword evidence="1" id="KW-0812">Transmembrane</keyword>
<accession>A0ABW0E8N0</accession>
<reference evidence="3" key="1">
    <citation type="journal article" date="2019" name="Int. J. Syst. Evol. Microbiol.">
        <title>The Global Catalogue of Microorganisms (GCM) 10K type strain sequencing project: providing services to taxonomists for standard genome sequencing and annotation.</title>
        <authorList>
            <consortium name="The Broad Institute Genomics Platform"/>
            <consortium name="The Broad Institute Genome Sequencing Center for Infectious Disease"/>
            <person name="Wu L."/>
            <person name="Ma J."/>
        </authorList>
    </citation>
    <scope>NUCLEOTIDE SEQUENCE [LARGE SCALE GENOMIC DNA]</scope>
    <source>
        <strain evidence="3">KACC 12602</strain>
    </source>
</reference>
<feature type="transmembrane region" description="Helical" evidence="1">
    <location>
        <begin position="34"/>
        <end position="54"/>
    </location>
</feature>